<evidence type="ECO:0000313" key="2">
    <source>
        <dbReference type="Proteomes" id="UP000887564"/>
    </source>
</evidence>
<dbReference type="AlphaFoldDB" id="A0A914S067"/>
<reference evidence="3" key="1">
    <citation type="submission" date="2022-11" db="UniProtKB">
        <authorList>
            <consortium name="WormBaseParasite"/>
        </authorList>
    </citation>
    <scope>IDENTIFICATION</scope>
</reference>
<proteinExistence type="predicted"/>
<dbReference type="WBParaSite" id="PEQ_0001216001-mRNA-1">
    <property type="protein sequence ID" value="PEQ_0001216001-mRNA-1"/>
    <property type="gene ID" value="PEQ_0001216001"/>
</dbReference>
<accession>A0A914S067</accession>
<sequence length="93" mass="10547">MLSGLINATRNSDGKEEKPHQPSSILMTFGTMIGRAFNVIGTVKIYKLCIESVAKFIAHRRREQLRRTAERFGDVEADTDWSEALIECCQLFV</sequence>
<feature type="compositionally biased region" description="Polar residues" evidence="1">
    <location>
        <begin position="1"/>
        <end position="11"/>
    </location>
</feature>
<evidence type="ECO:0000313" key="3">
    <source>
        <dbReference type="WBParaSite" id="PEQ_0001216001-mRNA-1"/>
    </source>
</evidence>
<name>A0A914S067_PAREQ</name>
<protein>
    <submittedName>
        <fullName evidence="3">Uncharacterized protein</fullName>
    </submittedName>
</protein>
<feature type="region of interest" description="Disordered" evidence="1">
    <location>
        <begin position="1"/>
        <end position="22"/>
    </location>
</feature>
<keyword evidence="2" id="KW-1185">Reference proteome</keyword>
<evidence type="ECO:0000256" key="1">
    <source>
        <dbReference type="SAM" id="MobiDB-lite"/>
    </source>
</evidence>
<organism evidence="2 3">
    <name type="scientific">Parascaris equorum</name>
    <name type="common">Equine roundworm</name>
    <dbReference type="NCBI Taxonomy" id="6256"/>
    <lineage>
        <taxon>Eukaryota</taxon>
        <taxon>Metazoa</taxon>
        <taxon>Ecdysozoa</taxon>
        <taxon>Nematoda</taxon>
        <taxon>Chromadorea</taxon>
        <taxon>Rhabditida</taxon>
        <taxon>Spirurina</taxon>
        <taxon>Ascaridomorpha</taxon>
        <taxon>Ascaridoidea</taxon>
        <taxon>Ascarididae</taxon>
        <taxon>Parascaris</taxon>
    </lineage>
</organism>
<dbReference type="Proteomes" id="UP000887564">
    <property type="component" value="Unplaced"/>
</dbReference>